<organism evidence="2 3">
    <name type="scientific">Neonectria punicea</name>
    <dbReference type="NCBI Taxonomy" id="979145"/>
    <lineage>
        <taxon>Eukaryota</taxon>
        <taxon>Fungi</taxon>
        <taxon>Dikarya</taxon>
        <taxon>Ascomycota</taxon>
        <taxon>Pezizomycotina</taxon>
        <taxon>Sordariomycetes</taxon>
        <taxon>Hypocreomycetidae</taxon>
        <taxon>Hypocreales</taxon>
        <taxon>Nectriaceae</taxon>
        <taxon>Neonectria</taxon>
    </lineage>
</organism>
<evidence type="ECO:0008006" key="4">
    <source>
        <dbReference type="Google" id="ProtNLM"/>
    </source>
</evidence>
<accession>A0ABR1HDF3</accession>
<reference evidence="2 3" key="1">
    <citation type="journal article" date="2025" name="Microbiol. Resour. Announc.">
        <title>Draft genome sequences for Neonectria magnoliae and Neonectria punicea, canker pathogens of Liriodendron tulipifera and Acer saccharum in West Virginia.</title>
        <authorList>
            <person name="Petronek H.M."/>
            <person name="Kasson M.T."/>
            <person name="Metheny A.M."/>
            <person name="Stauder C.M."/>
            <person name="Lovett B."/>
            <person name="Lynch S.C."/>
            <person name="Garnas J.R."/>
            <person name="Kasson L.R."/>
            <person name="Stajich J.E."/>
        </authorList>
    </citation>
    <scope>NUCLEOTIDE SEQUENCE [LARGE SCALE GENOMIC DNA]</scope>
    <source>
        <strain evidence="2 3">NRRL 64653</strain>
    </source>
</reference>
<comment type="caution">
    <text evidence="2">The sequence shown here is derived from an EMBL/GenBank/DDBJ whole genome shotgun (WGS) entry which is preliminary data.</text>
</comment>
<feature type="signal peptide" evidence="1">
    <location>
        <begin position="1"/>
        <end position="19"/>
    </location>
</feature>
<feature type="chain" id="PRO_5046420000" description="Apple domain-containing protein" evidence="1">
    <location>
        <begin position="20"/>
        <end position="287"/>
    </location>
</feature>
<evidence type="ECO:0000313" key="2">
    <source>
        <dbReference type="EMBL" id="KAK7419084.1"/>
    </source>
</evidence>
<proteinExistence type="predicted"/>
<sequence>MDSFKSIAILALFTLGASAVPSPSATPLPTLGSSLGSCSFIDPQKDLACNLEGDANDLGSVVARGSLSLPQCAAFCASIEGCKSFSMDQNDKCEGYSNSLPKANVKRYETGMFWYDMLCLRCNNGDRVLDLNFEDLRAEDWTLETSADDSFYYDIAPAYSPNRGVTKAFRILEVVNEGTATATYSADLNLKAGTTYKFAFSARTSYVPMAVGHVSFGLMTLTISGASENAFEGVPNDGVDLGKGWYRFENKFTVEEGAAGSNFLSIGISASGFQVDWFIDEIEIWTF</sequence>
<keyword evidence="3" id="KW-1185">Reference proteome</keyword>
<keyword evidence="1" id="KW-0732">Signal</keyword>
<dbReference type="EMBL" id="JAZAVJ010000041">
    <property type="protein sequence ID" value="KAK7419084.1"/>
    <property type="molecule type" value="Genomic_DNA"/>
</dbReference>
<dbReference type="Gene3D" id="2.60.120.260">
    <property type="entry name" value="Galactose-binding domain-like"/>
    <property type="match status" value="1"/>
</dbReference>
<evidence type="ECO:0000313" key="3">
    <source>
        <dbReference type="Proteomes" id="UP001498476"/>
    </source>
</evidence>
<name>A0ABR1HDF3_9HYPO</name>
<dbReference type="Proteomes" id="UP001498476">
    <property type="component" value="Unassembled WGS sequence"/>
</dbReference>
<protein>
    <recommendedName>
        <fullName evidence="4">Apple domain-containing protein</fullName>
    </recommendedName>
</protein>
<gene>
    <name evidence="2" type="ORF">QQX98_003586</name>
</gene>
<evidence type="ECO:0000256" key="1">
    <source>
        <dbReference type="SAM" id="SignalP"/>
    </source>
</evidence>